<organism evidence="1 2">
    <name type="scientific">Gymnopus androsaceus JB14</name>
    <dbReference type="NCBI Taxonomy" id="1447944"/>
    <lineage>
        <taxon>Eukaryota</taxon>
        <taxon>Fungi</taxon>
        <taxon>Dikarya</taxon>
        <taxon>Basidiomycota</taxon>
        <taxon>Agaricomycotina</taxon>
        <taxon>Agaricomycetes</taxon>
        <taxon>Agaricomycetidae</taxon>
        <taxon>Agaricales</taxon>
        <taxon>Marasmiineae</taxon>
        <taxon>Omphalotaceae</taxon>
        <taxon>Gymnopus</taxon>
    </lineage>
</organism>
<accession>A0A6A4GV17</accession>
<dbReference type="OrthoDB" id="2309723at2759"/>
<keyword evidence="2" id="KW-1185">Reference proteome</keyword>
<sequence length="112" mass="12626">MLQANILISHYFFLQGHNLEGRWHLDNAVSLILSARMHLIWSSQIQDTQFIASSSTTTFPPARTFAEEGEQINAMWTVLALSCLWLGVEGVPASIAYTTEHGRVDTPWPLDR</sequence>
<protein>
    <submittedName>
        <fullName evidence="1">Uncharacterized protein</fullName>
    </submittedName>
</protein>
<evidence type="ECO:0000313" key="1">
    <source>
        <dbReference type="EMBL" id="KAE9389598.1"/>
    </source>
</evidence>
<dbReference type="AlphaFoldDB" id="A0A6A4GV17"/>
<dbReference type="Proteomes" id="UP000799118">
    <property type="component" value="Unassembled WGS sequence"/>
</dbReference>
<reference evidence="1" key="1">
    <citation type="journal article" date="2019" name="Environ. Microbiol.">
        <title>Fungal ecological strategies reflected in gene transcription - a case study of two litter decomposers.</title>
        <authorList>
            <person name="Barbi F."/>
            <person name="Kohler A."/>
            <person name="Barry K."/>
            <person name="Baskaran P."/>
            <person name="Daum C."/>
            <person name="Fauchery L."/>
            <person name="Ihrmark K."/>
            <person name="Kuo A."/>
            <person name="LaButti K."/>
            <person name="Lipzen A."/>
            <person name="Morin E."/>
            <person name="Grigoriev I.V."/>
            <person name="Henrissat B."/>
            <person name="Lindahl B."/>
            <person name="Martin F."/>
        </authorList>
    </citation>
    <scope>NUCLEOTIDE SEQUENCE</scope>
    <source>
        <strain evidence="1">JB14</strain>
    </source>
</reference>
<proteinExistence type="predicted"/>
<evidence type="ECO:0000313" key="2">
    <source>
        <dbReference type="Proteomes" id="UP000799118"/>
    </source>
</evidence>
<dbReference type="EMBL" id="ML769689">
    <property type="protein sequence ID" value="KAE9389598.1"/>
    <property type="molecule type" value="Genomic_DNA"/>
</dbReference>
<name>A0A6A4GV17_9AGAR</name>
<gene>
    <name evidence="1" type="ORF">BT96DRAFT_834654</name>
</gene>